<dbReference type="GO" id="GO:0015937">
    <property type="term" value="P:coenzyme A biosynthetic process"/>
    <property type="evidence" value="ECO:0007669"/>
    <property type="project" value="UniProtKB-UniRule"/>
</dbReference>
<dbReference type="STRING" id="1579316.RC74_09615"/>
<evidence type="ECO:0000313" key="8">
    <source>
        <dbReference type="Proteomes" id="UP000070371"/>
    </source>
</evidence>
<feature type="binding site" evidence="3">
    <location>
        <position position="322"/>
    </location>
    <ligand>
        <name>CTP</name>
        <dbReference type="ChEBI" id="CHEBI:37563"/>
    </ligand>
</feature>
<proteinExistence type="inferred from homology"/>
<dbReference type="AlphaFoldDB" id="A0A126UZL4"/>
<dbReference type="InterPro" id="IPR007085">
    <property type="entry name" value="DNA/pantothenate-metab_flavo_C"/>
</dbReference>
<keyword evidence="3" id="KW-0511">Multifunctional enzyme</keyword>
<feature type="region of interest" description="Phosphopantothenate--cysteine ligase" evidence="3">
    <location>
        <begin position="189"/>
        <end position="397"/>
    </location>
</feature>
<accession>A0A126UZL4</accession>
<comment type="cofactor">
    <cofactor evidence="3">
        <name>Mg(2+)</name>
        <dbReference type="ChEBI" id="CHEBI:18420"/>
    </cofactor>
</comment>
<feature type="region of interest" description="Phosphopantothenoylcysteine decarboxylase" evidence="3">
    <location>
        <begin position="1"/>
        <end position="188"/>
    </location>
</feature>
<evidence type="ECO:0000256" key="4">
    <source>
        <dbReference type="RuleBase" id="RU364078"/>
    </source>
</evidence>
<dbReference type="Proteomes" id="UP000070371">
    <property type="component" value="Chromosome"/>
</dbReference>
<dbReference type="EC" id="4.1.1.36" evidence="3"/>
<dbReference type="GO" id="GO:0004633">
    <property type="term" value="F:phosphopantothenoylcysteine decarboxylase activity"/>
    <property type="evidence" value="ECO:0007669"/>
    <property type="project" value="UniProtKB-UniRule"/>
</dbReference>
<dbReference type="OrthoDB" id="9802554at2"/>
<dbReference type="GO" id="GO:0046872">
    <property type="term" value="F:metal ion binding"/>
    <property type="evidence" value="ECO:0007669"/>
    <property type="project" value="UniProtKB-KW"/>
</dbReference>
<feature type="binding site" evidence="3">
    <location>
        <begin position="303"/>
        <end position="306"/>
    </location>
    <ligand>
        <name>CTP</name>
        <dbReference type="ChEBI" id="CHEBI:37563"/>
    </ligand>
</feature>
<feature type="binding site" evidence="3">
    <location>
        <position position="276"/>
    </location>
    <ligand>
        <name>CTP</name>
        <dbReference type="ChEBI" id="CHEBI:37563"/>
    </ligand>
</feature>
<dbReference type="InterPro" id="IPR005252">
    <property type="entry name" value="CoaBC"/>
</dbReference>
<dbReference type="SUPFAM" id="SSF52507">
    <property type="entry name" value="Homo-oligomeric flavin-containing Cys decarboxylases, HFCD"/>
    <property type="match status" value="1"/>
</dbReference>
<dbReference type="Pfam" id="PF04127">
    <property type="entry name" value="DFP"/>
    <property type="match status" value="1"/>
</dbReference>
<dbReference type="GO" id="GO:0015941">
    <property type="term" value="P:pantothenate catabolic process"/>
    <property type="evidence" value="ECO:0007669"/>
    <property type="project" value="InterPro"/>
</dbReference>
<evidence type="ECO:0000313" key="7">
    <source>
        <dbReference type="EMBL" id="AML51480.1"/>
    </source>
</evidence>
<dbReference type="Pfam" id="PF02441">
    <property type="entry name" value="Flavoprotein"/>
    <property type="match status" value="1"/>
</dbReference>
<dbReference type="KEGG" id="hat:RC74_09615"/>
<feature type="domain" description="Flavoprotein" evidence="5">
    <location>
        <begin position="5"/>
        <end position="177"/>
    </location>
</feature>
<keyword evidence="3" id="KW-0479">Metal-binding</keyword>
<dbReference type="GO" id="GO:0004632">
    <property type="term" value="F:phosphopantothenate--cysteine ligase activity"/>
    <property type="evidence" value="ECO:0007669"/>
    <property type="project" value="UniProtKB-UniRule"/>
</dbReference>
<dbReference type="SUPFAM" id="SSF102645">
    <property type="entry name" value="CoaB-like"/>
    <property type="match status" value="1"/>
</dbReference>
<dbReference type="RefSeq" id="WP_039001376.1">
    <property type="nucleotide sequence ID" value="NZ_CP014327.1"/>
</dbReference>
<comment type="similarity">
    <text evidence="3 4">In the C-terminal section; belongs to the PPC synthetase family.</text>
</comment>
<keyword evidence="3" id="KW-0460">Magnesium</keyword>
<feature type="binding site" evidence="3">
    <location>
        <position position="286"/>
    </location>
    <ligand>
        <name>CTP</name>
        <dbReference type="ChEBI" id="CHEBI:37563"/>
    </ligand>
</feature>
<comment type="catalytic activity">
    <reaction evidence="3 4">
        <text>N-[(R)-4-phosphopantothenoyl]-L-cysteine + H(+) = (R)-4'-phosphopantetheine + CO2</text>
        <dbReference type="Rhea" id="RHEA:16793"/>
        <dbReference type="ChEBI" id="CHEBI:15378"/>
        <dbReference type="ChEBI" id="CHEBI:16526"/>
        <dbReference type="ChEBI" id="CHEBI:59458"/>
        <dbReference type="ChEBI" id="CHEBI:61723"/>
        <dbReference type="EC" id="4.1.1.36"/>
    </reaction>
</comment>
<dbReference type="InterPro" id="IPR003382">
    <property type="entry name" value="Flavoprotein"/>
</dbReference>
<keyword evidence="2 3" id="KW-0456">Lyase</keyword>
<comment type="cofactor">
    <cofactor evidence="3">
        <name>FMN</name>
        <dbReference type="ChEBI" id="CHEBI:58210"/>
    </cofactor>
    <text evidence="3">Binds 1 FMN per subunit.</text>
</comment>
<dbReference type="UniPathway" id="UPA00241">
    <property type="reaction ID" value="UER00353"/>
</dbReference>
<evidence type="ECO:0000256" key="3">
    <source>
        <dbReference type="HAMAP-Rule" id="MF_02225"/>
    </source>
</evidence>
<dbReference type="GO" id="GO:0010181">
    <property type="term" value="F:FMN binding"/>
    <property type="evidence" value="ECO:0007669"/>
    <property type="project" value="UniProtKB-UniRule"/>
</dbReference>
<evidence type="ECO:0000259" key="6">
    <source>
        <dbReference type="Pfam" id="PF04127"/>
    </source>
</evidence>
<dbReference type="EMBL" id="CP014327">
    <property type="protein sequence ID" value="AML51480.1"/>
    <property type="molecule type" value="Genomic_DNA"/>
</dbReference>
<organism evidence="7 8">
    <name type="scientific">Falsihalocynthiibacter arcticus</name>
    <dbReference type="NCBI Taxonomy" id="1579316"/>
    <lineage>
        <taxon>Bacteria</taxon>
        <taxon>Pseudomonadati</taxon>
        <taxon>Pseudomonadota</taxon>
        <taxon>Alphaproteobacteria</taxon>
        <taxon>Rhodobacterales</taxon>
        <taxon>Roseobacteraceae</taxon>
        <taxon>Falsihalocynthiibacter</taxon>
    </lineage>
</organism>
<protein>
    <recommendedName>
        <fullName evidence="3">Coenzyme A biosynthesis bifunctional protein CoaBC</fullName>
    </recommendedName>
    <alternativeName>
        <fullName evidence="3">DNA/pantothenate metabolism flavoprotein</fullName>
    </alternativeName>
    <alternativeName>
        <fullName evidence="3">Phosphopantothenoylcysteine synthetase/decarboxylase</fullName>
        <shortName evidence="3">PPCS-PPCDC</shortName>
    </alternativeName>
    <domain>
        <recommendedName>
            <fullName evidence="3">Phosphopantothenoylcysteine decarboxylase</fullName>
            <shortName evidence="3">PPC decarboxylase</shortName>
            <shortName evidence="3">PPC-DC</shortName>
            <ecNumber evidence="3">4.1.1.36</ecNumber>
        </recommendedName>
        <alternativeName>
            <fullName evidence="3">CoaC</fullName>
        </alternativeName>
    </domain>
    <domain>
        <recommendedName>
            <fullName evidence="3">Phosphopantothenate--cysteine ligase</fullName>
            <ecNumber evidence="3">6.3.2.5</ecNumber>
        </recommendedName>
        <alternativeName>
            <fullName evidence="3">CoaB</fullName>
        </alternativeName>
        <alternativeName>
            <fullName evidence="3">Phosphopantothenoylcysteine synthetase</fullName>
            <shortName evidence="3">PPC synthetase</shortName>
            <shortName evidence="3">PPC-S</shortName>
        </alternativeName>
    </domain>
</protein>
<dbReference type="EC" id="6.3.2.5" evidence="3"/>
<keyword evidence="3 4" id="KW-0436">Ligase</keyword>
<keyword evidence="3 4" id="KW-0285">Flavoprotein</keyword>
<feature type="binding site" evidence="3">
    <location>
        <position position="340"/>
    </location>
    <ligand>
        <name>CTP</name>
        <dbReference type="ChEBI" id="CHEBI:37563"/>
    </ligand>
</feature>
<comment type="function">
    <text evidence="4">Catalyzes two steps in the biosynthesis of coenzyme A. In the first step cysteine is conjugated to 4'-phosphopantothenate to form 4-phosphopantothenoylcysteine, in the latter compound is decarboxylated to form 4'-phosphopantotheine.</text>
</comment>
<evidence type="ECO:0000259" key="5">
    <source>
        <dbReference type="Pfam" id="PF02441"/>
    </source>
</evidence>
<evidence type="ECO:0000256" key="2">
    <source>
        <dbReference type="ARBA" id="ARBA00023239"/>
    </source>
</evidence>
<dbReference type="Gene3D" id="3.40.50.10300">
    <property type="entry name" value="CoaB-like"/>
    <property type="match status" value="1"/>
</dbReference>
<dbReference type="InterPro" id="IPR036551">
    <property type="entry name" value="Flavin_trans-like"/>
</dbReference>
<comment type="catalytic activity">
    <reaction evidence="3 4">
        <text>(R)-4'-phosphopantothenate + L-cysteine + CTP = N-[(R)-4-phosphopantothenoyl]-L-cysteine + CMP + diphosphate + H(+)</text>
        <dbReference type="Rhea" id="RHEA:19397"/>
        <dbReference type="ChEBI" id="CHEBI:10986"/>
        <dbReference type="ChEBI" id="CHEBI:15378"/>
        <dbReference type="ChEBI" id="CHEBI:33019"/>
        <dbReference type="ChEBI" id="CHEBI:35235"/>
        <dbReference type="ChEBI" id="CHEBI:37563"/>
        <dbReference type="ChEBI" id="CHEBI:59458"/>
        <dbReference type="ChEBI" id="CHEBI:60377"/>
        <dbReference type="EC" id="6.3.2.5"/>
    </reaction>
</comment>
<feature type="active site" description="Proton donor" evidence="3">
    <location>
        <position position="157"/>
    </location>
</feature>
<comment type="similarity">
    <text evidence="3 4">In the N-terminal section; belongs to the HFCD (homo-oligomeric flavin containing Cys decarboxylase) superfamily.</text>
</comment>
<comment type="caution">
    <text evidence="3">Lacks conserved residue(s) required for the propagation of feature annotation.</text>
</comment>
<comment type="pathway">
    <text evidence="3 4">Cofactor biosynthesis; coenzyme A biosynthesis; CoA from (R)-pantothenate: step 2/5.</text>
</comment>
<dbReference type="HAMAP" id="MF_02225">
    <property type="entry name" value="CoaBC"/>
    <property type="match status" value="1"/>
</dbReference>
<gene>
    <name evidence="3" type="primary">coaBC</name>
    <name evidence="7" type="ORF">RC74_09615</name>
</gene>
<evidence type="ECO:0000256" key="1">
    <source>
        <dbReference type="ARBA" id="ARBA00022793"/>
    </source>
</evidence>
<feature type="binding site" evidence="3">
    <location>
        <position position="336"/>
    </location>
    <ligand>
        <name>CTP</name>
        <dbReference type="ChEBI" id="CHEBI:37563"/>
    </ligand>
</feature>
<keyword evidence="8" id="KW-1185">Reference proteome</keyword>
<dbReference type="NCBIfam" id="TIGR00521">
    <property type="entry name" value="coaBC_dfp"/>
    <property type="match status" value="1"/>
</dbReference>
<comment type="pathway">
    <text evidence="3 4">Cofactor biosynthesis; coenzyme A biosynthesis; CoA from (R)-pantothenate: step 3/5.</text>
</comment>
<sequence>MLAQKRVLLIIGGGIAAYKSLDLIRKLRERGASVTAVLTKSAAEFVTPLSISALSGNKVYQDLFNLTDEAEMGHIELSRASDLIVVAPATADLMAKSATGIANDLASTLLLATDTDVLYAPSMNVRMWDHPATQRNIAQVIADGGTVVGPNEGDMACGEFGFGRMAEPLEIVAAIEAKLAVGPLKGKRILVTSGPTHEPIDPVRYIANRSSGAQGTAIAAALVHLGADVVFVTGPADIAPPAGVEVVKVQSAREMMAAVQRVLPVDAAVFAAAVADWHVENARASKMKKTKDGMPDLKFAENPDILATVCASVKRPRLVVGFAAETDDVVANATAKRLRKGCDWILANDVSPETGIMGGSENAVSFVTEEGAQAWPRMSKTEVAKKLAGLIAQTLNS</sequence>
<keyword evidence="1 3" id="KW-0210">Decarboxylase</keyword>
<dbReference type="PANTHER" id="PTHR14359:SF6">
    <property type="entry name" value="PHOSPHOPANTOTHENOYLCYSTEINE DECARBOXYLASE"/>
    <property type="match status" value="1"/>
</dbReference>
<dbReference type="Gene3D" id="3.40.50.1950">
    <property type="entry name" value="Flavin prenyltransferase-like"/>
    <property type="match status" value="1"/>
</dbReference>
<feature type="domain" description="DNA/pantothenate metabolism flavoprotein C-terminal" evidence="6">
    <location>
        <begin position="184"/>
        <end position="393"/>
    </location>
</feature>
<dbReference type="InterPro" id="IPR035929">
    <property type="entry name" value="CoaB-like_sf"/>
</dbReference>
<name>A0A126UZL4_9RHOB</name>
<dbReference type="PANTHER" id="PTHR14359">
    <property type="entry name" value="HOMO-OLIGOMERIC FLAVIN CONTAINING CYS DECARBOXYLASE FAMILY"/>
    <property type="match status" value="1"/>
</dbReference>
<dbReference type="GO" id="GO:0071513">
    <property type="term" value="C:phosphopantothenoylcysteine decarboxylase complex"/>
    <property type="evidence" value="ECO:0007669"/>
    <property type="project" value="TreeGrafter"/>
</dbReference>
<comment type="function">
    <text evidence="3">Catalyzes two sequential steps in the biosynthesis of coenzyme A. In the first step cysteine is conjugated to 4'-phosphopantothenate to form 4-phosphopantothenoylcysteine. In the second step the latter compound is decarboxylated to form 4'-phosphopantotheine.</text>
</comment>
<reference evidence="7 8" key="1">
    <citation type="submission" date="2016-02" db="EMBL/GenBank/DDBJ databases">
        <title>Complete genome sequence of Halocynthiibacter arcticus PAMC 20958t from arctic marine sediment.</title>
        <authorList>
            <person name="Lee Y.M."/>
            <person name="Baek K."/>
            <person name="Lee H.K."/>
            <person name="Shin S.C."/>
        </authorList>
    </citation>
    <scope>NUCLEOTIDE SEQUENCE [LARGE SCALE GENOMIC DNA]</scope>
    <source>
        <strain evidence="7">PAMC 20958</strain>
    </source>
</reference>
<keyword evidence="3 4" id="KW-0288">FMN</keyword>